<accession>X0Z2L1</accession>
<keyword evidence="1" id="KW-0472">Membrane</keyword>
<dbReference type="Pfam" id="PF03703">
    <property type="entry name" value="bPH_2"/>
    <property type="match status" value="1"/>
</dbReference>
<keyword evidence="1" id="KW-1133">Transmembrane helix</keyword>
<keyword evidence="1" id="KW-0812">Transmembrane</keyword>
<proteinExistence type="predicted"/>
<dbReference type="EMBL" id="BARS01055095">
    <property type="protein sequence ID" value="GAG42846.1"/>
    <property type="molecule type" value="Genomic_DNA"/>
</dbReference>
<dbReference type="PANTHER" id="PTHR37938:SF1">
    <property type="entry name" value="BLL0215 PROTEIN"/>
    <property type="match status" value="1"/>
</dbReference>
<dbReference type="AlphaFoldDB" id="X0Z2L1"/>
<protein>
    <recommendedName>
        <fullName evidence="2">YdbS-like PH domain-containing protein</fullName>
    </recommendedName>
</protein>
<feature type="transmembrane region" description="Helical" evidence="1">
    <location>
        <begin position="44"/>
        <end position="67"/>
    </location>
</feature>
<organism evidence="3">
    <name type="scientific">marine sediment metagenome</name>
    <dbReference type="NCBI Taxonomy" id="412755"/>
    <lineage>
        <taxon>unclassified sequences</taxon>
        <taxon>metagenomes</taxon>
        <taxon>ecological metagenomes</taxon>
    </lineage>
</organism>
<dbReference type="PANTHER" id="PTHR37938">
    <property type="entry name" value="BLL0215 PROTEIN"/>
    <property type="match status" value="1"/>
</dbReference>
<dbReference type="InterPro" id="IPR005182">
    <property type="entry name" value="YdbS-like_PH"/>
</dbReference>
<evidence type="ECO:0000313" key="3">
    <source>
        <dbReference type="EMBL" id="GAG42846.1"/>
    </source>
</evidence>
<feature type="domain" description="YdbS-like PH" evidence="2">
    <location>
        <begin position="72"/>
        <end position="152"/>
    </location>
</feature>
<name>X0Z2L1_9ZZZZ</name>
<gene>
    <name evidence="3" type="ORF">S01H1_81420</name>
</gene>
<reference evidence="3" key="1">
    <citation type="journal article" date="2014" name="Front. Microbiol.">
        <title>High frequency of phylogenetically diverse reductive dehalogenase-homologous genes in deep subseafloor sedimentary metagenomes.</title>
        <authorList>
            <person name="Kawai M."/>
            <person name="Futagami T."/>
            <person name="Toyoda A."/>
            <person name="Takaki Y."/>
            <person name="Nishi S."/>
            <person name="Hori S."/>
            <person name="Arai W."/>
            <person name="Tsubouchi T."/>
            <person name="Morono Y."/>
            <person name="Uchiyama I."/>
            <person name="Ito T."/>
            <person name="Fujiyama A."/>
            <person name="Inagaki F."/>
            <person name="Takami H."/>
        </authorList>
    </citation>
    <scope>NUCLEOTIDE SEQUENCE</scope>
    <source>
        <strain evidence="3">Expedition CK06-06</strain>
    </source>
</reference>
<evidence type="ECO:0000259" key="2">
    <source>
        <dbReference type="Pfam" id="PF03703"/>
    </source>
</evidence>
<sequence>MSAREFLPNSKYQFKMMLVITLIGFLILVGAGIVSGLIDLDDPGAGLVVFGITIVGVAIYWVIAMLISVPYYRSLRYEIQDDEVIVKVGIMTHSVKHVPYRTVTNITVKRDIFDRWFFNLGTLTIQTAGMSGQTGAEESLVGLENVQEVYELVVTELRRFRGAMSPP</sequence>
<feature type="transmembrane region" description="Helical" evidence="1">
    <location>
        <begin position="12"/>
        <end position="38"/>
    </location>
</feature>
<feature type="non-terminal residue" evidence="3">
    <location>
        <position position="167"/>
    </location>
</feature>
<comment type="caution">
    <text evidence="3">The sequence shown here is derived from an EMBL/GenBank/DDBJ whole genome shotgun (WGS) entry which is preliminary data.</text>
</comment>
<evidence type="ECO:0000256" key="1">
    <source>
        <dbReference type="SAM" id="Phobius"/>
    </source>
</evidence>